<dbReference type="RefSeq" id="XP_031868239.1">
    <property type="nucleotide sequence ID" value="XM_032015970.1"/>
</dbReference>
<sequence>MFDIPDAKRIRRSELSTRSQSSSPGPSSPDPELEAQLQARLASLYGPVVLPPSGPRPNTPTKTRHATSDGEESDPEPDGGPGAQEFEFRLFAAPSQNSAHPSSIPQKIILELEDEDLGEGGFIVRDRDLGYYFAGPAEGEIKSRFEAVARSGEEVLRLSTGRAWGLEVPWRVRVLRVVGGKAAAGGGVRVEVVDADVNNPGKRTKPGKKRRIILRERKRTAEAVEEQRRREMEFKEETEREKKSRRNRGKKVKRRAKEKAKKAEGNQEEGAVVVGVSEGGVEDKLDSIEE</sequence>
<dbReference type="AlphaFoldDB" id="A0A370TJ88"/>
<proteinExistence type="predicted"/>
<keyword evidence="3" id="KW-1185">Reference proteome</keyword>
<dbReference type="InterPro" id="IPR018555">
    <property type="entry name" value="C630.06c-like"/>
</dbReference>
<feature type="region of interest" description="Disordered" evidence="1">
    <location>
        <begin position="224"/>
        <end position="290"/>
    </location>
</feature>
<evidence type="ECO:0000256" key="1">
    <source>
        <dbReference type="SAM" id="MobiDB-lite"/>
    </source>
</evidence>
<dbReference type="Pfam" id="PF09428">
    <property type="entry name" value="DUF2011"/>
    <property type="match status" value="1"/>
</dbReference>
<reference evidence="2 3" key="1">
    <citation type="journal article" date="2018" name="IMA Fungus">
        <title>IMA Genome-F 9: Draft genome sequence of Annulohypoxylon stygium, Aspergillus mulundensis, Berkeleyomyces basicola (syn. Thielaviopsis basicola), Ceratocystis smalleyi, two Cercospora beticola strains, Coleophoma cylindrospora, Fusarium fracticaudum, Phialophora cf. hyalina, and Morchella septimelata.</title>
        <authorList>
            <person name="Wingfield B.D."/>
            <person name="Bills G.F."/>
            <person name="Dong Y."/>
            <person name="Huang W."/>
            <person name="Nel W.J."/>
            <person name="Swalarsk-Parry B.S."/>
            <person name="Vaghefi N."/>
            <person name="Wilken P.M."/>
            <person name="An Z."/>
            <person name="de Beer Z.W."/>
            <person name="De Vos L."/>
            <person name="Chen L."/>
            <person name="Duong T.A."/>
            <person name="Gao Y."/>
            <person name="Hammerbacher A."/>
            <person name="Kikkert J.R."/>
            <person name="Li Y."/>
            <person name="Li H."/>
            <person name="Li K."/>
            <person name="Li Q."/>
            <person name="Liu X."/>
            <person name="Ma X."/>
            <person name="Naidoo K."/>
            <person name="Pethybridge S.J."/>
            <person name="Sun J."/>
            <person name="Steenkamp E.T."/>
            <person name="van der Nest M.A."/>
            <person name="van Wyk S."/>
            <person name="Wingfield M.J."/>
            <person name="Xiong C."/>
            <person name="Yue Q."/>
            <person name="Zhang X."/>
        </authorList>
    </citation>
    <scope>NUCLEOTIDE SEQUENCE [LARGE SCALE GENOMIC DNA]</scope>
    <source>
        <strain evidence="2 3">BP 5553</strain>
    </source>
</reference>
<comment type="caution">
    <text evidence="2">The sequence shown here is derived from an EMBL/GenBank/DDBJ whole genome shotgun (WGS) entry which is preliminary data.</text>
</comment>
<dbReference type="EMBL" id="NPIC01000006">
    <property type="protein sequence ID" value="RDL35416.1"/>
    <property type="molecule type" value="Genomic_DNA"/>
</dbReference>
<dbReference type="Proteomes" id="UP000254866">
    <property type="component" value="Unassembled WGS sequence"/>
</dbReference>
<dbReference type="OrthoDB" id="5425061at2759"/>
<evidence type="ECO:0000313" key="3">
    <source>
        <dbReference type="Proteomes" id="UP000254866"/>
    </source>
</evidence>
<feature type="compositionally biased region" description="Pro residues" evidence="1">
    <location>
        <begin position="49"/>
        <end position="58"/>
    </location>
</feature>
<dbReference type="GeneID" id="43600196"/>
<feature type="region of interest" description="Disordered" evidence="1">
    <location>
        <begin position="1"/>
        <end position="84"/>
    </location>
</feature>
<organism evidence="2 3">
    <name type="scientific">Venustampulla echinocandica</name>
    <dbReference type="NCBI Taxonomy" id="2656787"/>
    <lineage>
        <taxon>Eukaryota</taxon>
        <taxon>Fungi</taxon>
        <taxon>Dikarya</taxon>
        <taxon>Ascomycota</taxon>
        <taxon>Pezizomycotina</taxon>
        <taxon>Leotiomycetes</taxon>
        <taxon>Helotiales</taxon>
        <taxon>Pleuroascaceae</taxon>
        <taxon>Venustampulla</taxon>
    </lineage>
</organism>
<feature type="compositionally biased region" description="Basic residues" evidence="1">
    <location>
        <begin position="243"/>
        <end position="260"/>
    </location>
</feature>
<protein>
    <submittedName>
        <fullName evidence="2">Uncharacterized protein</fullName>
    </submittedName>
</protein>
<accession>A0A370TJ88</accession>
<feature type="compositionally biased region" description="Low complexity" evidence="1">
    <location>
        <begin position="16"/>
        <end position="25"/>
    </location>
</feature>
<feature type="compositionally biased region" description="Basic and acidic residues" evidence="1">
    <location>
        <begin position="224"/>
        <end position="242"/>
    </location>
</feature>
<dbReference type="STRING" id="2656787.A0A370TJ88"/>
<feature type="compositionally biased region" description="Basic and acidic residues" evidence="1">
    <location>
        <begin position="281"/>
        <end position="290"/>
    </location>
</feature>
<feature type="compositionally biased region" description="Basic and acidic residues" evidence="1">
    <location>
        <begin position="1"/>
        <end position="15"/>
    </location>
</feature>
<name>A0A370TJ88_9HELO</name>
<gene>
    <name evidence="2" type="ORF">BP5553_07347</name>
</gene>
<evidence type="ECO:0000313" key="2">
    <source>
        <dbReference type="EMBL" id="RDL35416.1"/>
    </source>
</evidence>